<dbReference type="AlphaFoldDB" id="A0A840SA54"/>
<feature type="transmembrane region" description="Helical" evidence="1">
    <location>
        <begin position="9"/>
        <end position="28"/>
    </location>
</feature>
<accession>A0A840SA54</accession>
<evidence type="ECO:0000313" key="2">
    <source>
        <dbReference type="EMBL" id="MBB5218587.1"/>
    </source>
</evidence>
<keyword evidence="1" id="KW-1133">Transmembrane helix</keyword>
<keyword evidence="1" id="KW-0472">Membrane</keyword>
<reference evidence="2 3" key="1">
    <citation type="submission" date="2020-08" db="EMBL/GenBank/DDBJ databases">
        <title>Genomic Encyclopedia of Type Strains, Phase IV (KMG-IV): sequencing the most valuable type-strain genomes for metagenomic binning, comparative biology and taxonomic classification.</title>
        <authorList>
            <person name="Goeker M."/>
        </authorList>
    </citation>
    <scope>NUCLEOTIDE SEQUENCE [LARGE SCALE GENOMIC DNA]</scope>
    <source>
        <strain evidence="2 3">DSM 103679</strain>
    </source>
</reference>
<keyword evidence="3" id="KW-1185">Reference proteome</keyword>
<protein>
    <submittedName>
        <fullName evidence="2">Uncharacterized protein</fullName>
    </submittedName>
</protein>
<dbReference type="RefSeq" id="WP_184652035.1">
    <property type="nucleotide sequence ID" value="NZ_JACHFR010000002.1"/>
</dbReference>
<sequence>MRKHPFRKFIGLLLLTSVILIGIFVLQFKTQSVITRTIGSLHVSIYQKENEQHQMVVKNQFEAEYKGIVFYCKEEEPVTAVNSSGEKINLELTDWNAEKKSLSLIFENGTEITFDTAKHEETLFSVGLSKADSIKSVTIPYKFSGSSKIDTSDSTRILIYEKKNGYEFKSPSLSSSSITISSSKNPAVVRAYNPVQKFAFTQLAGLPGTGTAEYNSSIKALRSLAVSKISAALASQPDSVNEMEIAVFVAESSLSGKFNEAIDEVPVSFRNGTKRTYFTAPYFNNLASMTPSLDRHISNLVSMTDNAISRKNLDIFTIDGISDFILQEKKTNRIRNLLAMAVSAGTPNLTQAAAILNVYERIYSAAPETAASLTSLTETCASVIEDNCSLKNEVISLNGVPADSLLTYIQTGSALIEAGQIEGKPSWCDAGRLLVNTALNSVSSMNFHMLASAYQILIKDNQFFPHCDILGYYGNSAVWAWTCAADITYKIDEESIVNINIDFPLSYSHYIIFKGIPTFHGQIEIQQQMFRTDSRFETYNSSGYVYLADDETLLIKSRHKSQKELIRLFCDPTANFSN</sequence>
<evidence type="ECO:0000256" key="1">
    <source>
        <dbReference type="SAM" id="Phobius"/>
    </source>
</evidence>
<name>A0A840SA54_9SPIR</name>
<organism evidence="2 3">
    <name type="scientific">Treponema rectale</name>
    <dbReference type="NCBI Taxonomy" id="744512"/>
    <lineage>
        <taxon>Bacteria</taxon>
        <taxon>Pseudomonadati</taxon>
        <taxon>Spirochaetota</taxon>
        <taxon>Spirochaetia</taxon>
        <taxon>Spirochaetales</taxon>
        <taxon>Treponemataceae</taxon>
        <taxon>Treponema</taxon>
    </lineage>
</organism>
<evidence type="ECO:0000313" key="3">
    <source>
        <dbReference type="Proteomes" id="UP000578697"/>
    </source>
</evidence>
<gene>
    <name evidence="2" type="ORF">HNP77_000956</name>
</gene>
<dbReference type="Proteomes" id="UP000578697">
    <property type="component" value="Unassembled WGS sequence"/>
</dbReference>
<comment type="caution">
    <text evidence="2">The sequence shown here is derived from an EMBL/GenBank/DDBJ whole genome shotgun (WGS) entry which is preliminary data.</text>
</comment>
<keyword evidence="1" id="KW-0812">Transmembrane</keyword>
<proteinExistence type="predicted"/>
<dbReference type="EMBL" id="JACHFR010000002">
    <property type="protein sequence ID" value="MBB5218587.1"/>
    <property type="molecule type" value="Genomic_DNA"/>
</dbReference>